<evidence type="ECO:0000256" key="4">
    <source>
        <dbReference type="ARBA" id="ARBA00023136"/>
    </source>
</evidence>
<feature type="compositionally biased region" description="Polar residues" evidence="6">
    <location>
        <begin position="1"/>
        <end position="15"/>
    </location>
</feature>
<evidence type="ECO:0000256" key="3">
    <source>
        <dbReference type="ARBA" id="ARBA00022989"/>
    </source>
</evidence>
<feature type="coiled-coil region" evidence="5">
    <location>
        <begin position="28"/>
        <end position="59"/>
    </location>
</feature>
<evidence type="ECO:0000256" key="5">
    <source>
        <dbReference type="SAM" id="Coils"/>
    </source>
</evidence>
<dbReference type="Proteomes" id="UP000198677">
    <property type="component" value="Unassembled WGS sequence"/>
</dbReference>
<protein>
    <submittedName>
        <fullName evidence="8">Magnesium transporter</fullName>
    </submittedName>
</protein>
<dbReference type="PANTHER" id="PTHR46494:SF1">
    <property type="entry name" value="CORA FAMILY METAL ION TRANSPORTER (EUROFUNG)"/>
    <property type="match status" value="1"/>
</dbReference>
<dbReference type="GO" id="GO:0015087">
    <property type="term" value="F:cobalt ion transmembrane transporter activity"/>
    <property type="evidence" value="ECO:0007669"/>
    <property type="project" value="TreeGrafter"/>
</dbReference>
<keyword evidence="5" id="KW-0175">Coiled coil</keyword>
<dbReference type="GO" id="GO:0050897">
    <property type="term" value="F:cobalt ion binding"/>
    <property type="evidence" value="ECO:0007669"/>
    <property type="project" value="TreeGrafter"/>
</dbReference>
<dbReference type="GO" id="GO:0005886">
    <property type="term" value="C:plasma membrane"/>
    <property type="evidence" value="ECO:0007669"/>
    <property type="project" value="UniProtKB-SubCell"/>
</dbReference>
<feature type="transmembrane region" description="Helical" evidence="7">
    <location>
        <begin position="62"/>
        <end position="80"/>
    </location>
</feature>
<feature type="region of interest" description="Disordered" evidence="6">
    <location>
        <begin position="1"/>
        <end position="23"/>
    </location>
</feature>
<dbReference type="AlphaFoldDB" id="A0A1H7VHV1"/>
<dbReference type="EMBL" id="FOAW01000022">
    <property type="protein sequence ID" value="SEM08812.1"/>
    <property type="molecule type" value="Genomic_DNA"/>
</dbReference>
<dbReference type="InterPro" id="IPR002523">
    <property type="entry name" value="MgTranspt_CorA/ZnTranspt_ZntB"/>
</dbReference>
<evidence type="ECO:0000256" key="6">
    <source>
        <dbReference type="SAM" id="MobiDB-lite"/>
    </source>
</evidence>
<dbReference type="PANTHER" id="PTHR46494">
    <property type="entry name" value="CORA FAMILY METAL ION TRANSPORTER (EUROFUNG)"/>
    <property type="match status" value="1"/>
</dbReference>
<evidence type="ECO:0000256" key="7">
    <source>
        <dbReference type="SAM" id="Phobius"/>
    </source>
</evidence>
<feature type="transmembrane region" description="Helical" evidence="7">
    <location>
        <begin position="92"/>
        <end position="113"/>
    </location>
</feature>
<keyword evidence="9" id="KW-1185">Reference proteome</keyword>
<evidence type="ECO:0000256" key="1">
    <source>
        <dbReference type="ARBA" id="ARBA00004651"/>
    </source>
</evidence>
<dbReference type="GO" id="GO:0000287">
    <property type="term" value="F:magnesium ion binding"/>
    <property type="evidence" value="ECO:0007669"/>
    <property type="project" value="TreeGrafter"/>
</dbReference>
<evidence type="ECO:0000313" key="8">
    <source>
        <dbReference type="EMBL" id="SEM08812.1"/>
    </source>
</evidence>
<dbReference type="SUPFAM" id="SSF144083">
    <property type="entry name" value="Magnesium transport protein CorA, transmembrane region"/>
    <property type="match status" value="1"/>
</dbReference>
<dbReference type="Gene3D" id="1.20.58.340">
    <property type="entry name" value="Magnesium transport protein CorA, transmembrane region"/>
    <property type="match status" value="1"/>
</dbReference>
<accession>A0A1H7VHV1</accession>
<dbReference type="RefSeq" id="WP_072754199.1">
    <property type="nucleotide sequence ID" value="NZ_FOAW01000022.1"/>
</dbReference>
<comment type="subcellular location">
    <subcellularLocation>
        <location evidence="1">Cell membrane</location>
        <topology evidence="1">Multi-pass membrane protein</topology>
    </subcellularLocation>
</comment>
<keyword evidence="2 7" id="KW-0812">Transmembrane</keyword>
<keyword evidence="3 7" id="KW-1133">Transmembrane helix</keyword>
<organism evidence="8 9">
    <name type="scientific">Rhodococcus maanshanensis</name>
    <dbReference type="NCBI Taxonomy" id="183556"/>
    <lineage>
        <taxon>Bacteria</taxon>
        <taxon>Bacillati</taxon>
        <taxon>Actinomycetota</taxon>
        <taxon>Actinomycetes</taxon>
        <taxon>Mycobacteriales</taxon>
        <taxon>Nocardiaceae</taxon>
        <taxon>Rhodococcus</taxon>
    </lineage>
</organism>
<keyword evidence="4 7" id="KW-0472">Membrane</keyword>
<gene>
    <name evidence="8" type="ORF">SAMN05444583_12220</name>
</gene>
<dbReference type="GO" id="GO:0015095">
    <property type="term" value="F:magnesium ion transmembrane transporter activity"/>
    <property type="evidence" value="ECO:0007669"/>
    <property type="project" value="TreeGrafter"/>
</dbReference>
<evidence type="ECO:0000313" key="9">
    <source>
        <dbReference type="Proteomes" id="UP000198677"/>
    </source>
</evidence>
<name>A0A1H7VHV1_9NOCA</name>
<reference evidence="9" key="1">
    <citation type="submission" date="2016-10" db="EMBL/GenBank/DDBJ databases">
        <authorList>
            <person name="Varghese N."/>
            <person name="Submissions S."/>
        </authorList>
    </citation>
    <scope>NUCLEOTIDE SEQUENCE [LARGE SCALE GENOMIC DNA]</scope>
    <source>
        <strain evidence="9">DSM 44675</strain>
    </source>
</reference>
<dbReference type="Pfam" id="PF01544">
    <property type="entry name" value="CorA"/>
    <property type="match status" value="1"/>
</dbReference>
<evidence type="ECO:0000256" key="2">
    <source>
        <dbReference type="ARBA" id="ARBA00022692"/>
    </source>
</evidence>
<sequence length="119" mass="13237">MSSTMPTNDYAQSTADPMAPSAENVGLLRDVTAELRGLNREMEEICEITQDQLKVTEQTRRVTAWTAVAVVPGALGSLYGSNFEHMPELQFYYGWPIFLCVLASSALATYLGMRRKGWL</sequence>
<dbReference type="InterPro" id="IPR045863">
    <property type="entry name" value="CorA_TM1_TM2"/>
</dbReference>
<proteinExistence type="predicted"/>